<gene>
    <name evidence="17" type="ORF">CHIRRI_LOCUS13559</name>
</gene>
<evidence type="ECO:0000256" key="5">
    <source>
        <dbReference type="ARBA" id="ARBA00022813"/>
    </source>
</evidence>
<dbReference type="CDD" id="cd04513">
    <property type="entry name" value="Glycosylasparaginase"/>
    <property type="match status" value="1"/>
</dbReference>
<dbReference type="AlphaFoldDB" id="A0A9N9WVE4"/>
<dbReference type="InterPro" id="IPR000246">
    <property type="entry name" value="Peptidase_T2"/>
</dbReference>
<dbReference type="FunFam" id="3.60.20.30:FF:000003">
    <property type="entry name" value="N(4)-(Beta-N-acetylglucosaminyl)-L-asparaginase isoform X1"/>
    <property type="match status" value="1"/>
</dbReference>
<evidence type="ECO:0000256" key="10">
    <source>
        <dbReference type="ARBA" id="ARBA00078726"/>
    </source>
</evidence>
<dbReference type="GO" id="GO:0008233">
    <property type="term" value="F:peptidase activity"/>
    <property type="evidence" value="ECO:0007669"/>
    <property type="project" value="UniProtKB-KW"/>
</dbReference>
<evidence type="ECO:0000256" key="16">
    <source>
        <dbReference type="SAM" id="SignalP"/>
    </source>
</evidence>
<evidence type="ECO:0000256" key="13">
    <source>
        <dbReference type="PIRSR" id="PIRSR600246-1"/>
    </source>
</evidence>
<evidence type="ECO:0000256" key="7">
    <source>
        <dbReference type="ARBA" id="ARBA00050421"/>
    </source>
</evidence>
<keyword evidence="4" id="KW-0378">Hydrolase</keyword>
<evidence type="ECO:0000256" key="11">
    <source>
        <dbReference type="ARBA" id="ARBA00079301"/>
    </source>
</evidence>
<dbReference type="EC" id="3.5.1.26" evidence="9"/>
<dbReference type="GO" id="GO:0006508">
    <property type="term" value="P:proteolysis"/>
    <property type="evidence" value="ECO:0007669"/>
    <property type="project" value="UniProtKB-KW"/>
</dbReference>
<evidence type="ECO:0000313" key="18">
    <source>
        <dbReference type="Proteomes" id="UP001153620"/>
    </source>
</evidence>
<evidence type="ECO:0000256" key="1">
    <source>
        <dbReference type="ARBA" id="ARBA00010872"/>
    </source>
</evidence>
<comment type="similarity">
    <text evidence="1">Belongs to the Ntn-hydrolase family.</text>
</comment>
<dbReference type="Pfam" id="PF01112">
    <property type="entry name" value="Asparaginase_2"/>
    <property type="match status" value="1"/>
</dbReference>
<keyword evidence="6" id="KW-1015">Disulfide bond</keyword>
<feature type="binding site" evidence="14">
    <location>
        <begin position="261"/>
        <end position="264"/>
    </location>
    <ligand>
        <name>substrate</name>
    </ligand>
</feature>
<keyword evidence="3" id="KW-0645">Protease</keyword>
<keyword evidence="18" id="KW-1185">Reference proteome</keyword>
<feature type="active site" description="Nucleophile" evidence="13">
    <location>
        <position position="210"/>
    </location>
</feature>
<dbReference type="GO" id="GO:0003948">
    <property type="term" value="F:N4-(beta-N-acetylglucosaminyl)-L-asparaginase activity"/>
    <property type="evidence" value="ECO:0007669"/>
    <property type="project" value="UniProtKB-EC"/>
</dbReference>
<organism evidence="17 18">
    <name type="scientific">Chironomus riparius</name>
    <dbReference type="NCBI Taxonomy" id="315576"/>
    <lineage>
        <taxon>Eukaryota</taxon>
        <taxon>Metazoa</taxon>
        <taxon>Ecdysozoa</taxon>
        <taxon>Arthropoda</taxon>
        <taxon>Hexapoda</taxon>
        <taxon>Insecta</taxon>
        <taxon>Pterygota</taxon>
        <taxon>Neoptera</taxon>
        <taxon>Endopterygota</taxon>
        <taxon>Diptera</taxon>
        <taxon>Nematocera</taxon>
        <taxon>Chironomoidea</taxon>
        <taxon>Chironomidae</taxon>
        <taxon>Chironominae</taxon>
        <taxon>Chironomus</taxon>
    </lineage>
</organism>
<evidence type="ECO:0000256" key="8">
    <source>
        <dbReference type="ARBA" id="ARBA00053295"/>
    </source>
</evidence>
<reference evidence="17" key="2">
    <citation type="submission" date="2022-10" db="EMBL/GenBank/DDBJ databases">
        <authorList>
            <consortium name="ENA_rothamsted_submissions"/>
            <consortium name="culmorum"/>
            <person name="King R."/>
        </authorList>
    </citation>
    <scope>NUCLEOTIDE SEQUENCE</scope>
</reference>
<proteinExistence type="inferred from homology"/>
<name>A0A9N9WVE4_9DIPT</name>
<dbReference type="InterPro" id="IPR029055">
    <property type="entry name" value="Ntn_hydrolases_N"/>
</dbReference>
<dbReference type="EMBL" id="OU895880">
    <property type="protein sequence ID" value="CAG9810746.1"/>
    <property type="molecule type" value="Genomic_DNA"/>
</dbReference>
<protein>
    <recommendedName>
        <fullName evidence="9">N(4)-(beta-N-acetylglucosaminyl)-L-asparaginase</fullName>
        <ecNumber evidence="9">3.5.1.26</ecNumber>
    </recommendedName>
    <alternativeName>
        <fullName evidence="11">Aspartylglucosaminidase</fullName>
    </alternativeName>
    <alternativeName>
        <fullName evidence="10">Glycosylasparaginase</fullName>
    </alternativeName>
    <alternativeName>
        <fullName evidence="12">N4-(N-acetyl-beta-glucosaminyl)-L-asparagine amidase</fullName>
    </alternativeName>
</protein>
<reference evidence="17" key="1">
    <citation type="submission" date="2022-01" db="EMBL/GenBank/DDBJ databases">
        <authorList>
            <person name="King R."/>
        </authorList>
    </citation>
    <scope>NUCLEOTIDE SEQUENCE</scope>
</reference>
<evidence type="ECO:0000256" key="6">
    <source>
        <dbReference type="ARBA" id="ARBA00023157"/>
    </source>
</evidence>
<keyword evidence="5" id="KW-0068">Autocatalytic cleavage</keyword>
<dbReference type="OrthoDB" id="188713at2759"/>
<comment type="subunit">
    <text evidence="2">Heterotetramer of two alpha and two beta chains arranged as a dimer of alpha/beta heterodimers.</text>
</comment>
<feature type="chain" id="PRO_5040186718" description="N(4)-(beta-N-acetylglucosaminyl)-L-asparaginase" evidence="16">
    <location>
        <begin position="24"/>
        <end position="350"/>
    </location>
</feature>
<sequence length="350" mass="37970">MKNLFLLFSQYLNLLSPSTTVHAENAKFPIVVNTWGFTNATVKAWDVINRQKKSAIDAIVEGCSVCEREQCDGTVGYGGSPNENGETCLDAFLMDGRTMNVGAVGSIRNIKDAIAVAKHVLLYTKHTMLVGEQATDFAVMMGFKKESLSTEKSKKIHSDWKSQNCQPNFWQNVLPSPEKHCGPYVPISEEFLTASRESHESLFASNNHDTIGMVAIDTSGDIAAGTSTNGANHKIPGRVGDSPIPGSGGYADNSVGAAAATGDGDILMRFLPSMLAVEFMRNGMSPDEAGRKAMERISRHYPKFVGGIVVIDKNGIYGAACHGIDYFPFSVYHPKLDGVKVEKRECTMSM</sequence>
<evidence type="ECO:0000256" key="2">
    <source>
        <dbReference type="ARBA" id="ARBA00011601"/>
    </source>
</evidence>
<comment type="function">
    <text evidence="8">Cleaves the GlcNAc-Asn bond which joins oligosaccharides to the peptide of asparagine-linked glycoproteins.</text>
</comment>
<dbReference type="Gene3D" id="3.60.20.30">
    <property type="entry name" value="(Glycosyl)asparaginase"/>
    <property type="match status" value="1"/>
</dbReference>
<keyword evidence="16" id="KW-0732">Signal</keyword>
<accession>A0A9N9WVE4</accession>
<feature type="site" description="Cleavage; by autolysis" evidence="15">
    <location>
        <begin position="209"/>
        <end position="210"/>
    </location>
</feature>
<feature type="binding site" evidence="14">
    <location>
        <begin position="238"/>
        <end position="241"/>
    </location>
    <ligand>
        <name>substrate</name>
    </ligand>
</feature>
<evidence type="ECO:0000256" key="9">
    <source>
        <dbReference type="ARBA" id="ARBA00066729"/>
    </source>
</evidence>
<feature type="signal peptide" evidence="16">
    <location>
        <begin position="1"/>
        <end position="23"/>
    </location>
</feature>
<dbReference type="GO" id="GO:0005764">
    <property type="term" value="C:lysosome"/>
    <property type="evidence" value="ECO:0007669"/>
    <property type="project" value="TreeGrafter"/>
</dbReference>
<evidence type="ECO:0000256" key="12">
    <source>
        <dbReference type="ARBA" id="ARBA00080645"/>
    </source>
</evidence>
<dbReference type="SUPFAM" id="SSF56235">
    <property type="entry name" value="N-terminal nucleophile aminohydrolases (Ntn hydrolases)"/>
    <property type="match status" value="1"/>
</dbReference>
<evidence type="ECO:0000256" key="15">
    <source>
        <dbReference type="PIRSR" id="PIRSR600246-3"/>
    </source>
</evidence>
<evidence type="ECO:0000313" key="17">
    <source>
        <dbReference type="EMBL" id="CAG9810746.1"/>
    </source>
</evidence>
<evidence type="ECO:0000256" key="14">
    <source>
        <dbReference type="PIRSR" id="PIRSR600246-2"/>
    </source>
</evidence>
<comment type="catalytic activity">
    <reaction evidence="7">
        <text>N(4)-(beta-N-acetyl-D-glucosaminyl)-L-asparagine + H2O = N-acetyl-beta-D-glucosaminylamine + L-aspartate + H(+)</text>
        <dbReference type="Rhea" id="RHEA:11544"/>
        <dbReference type="ChEBI" id="CHEBI:15377"/>
        <dbReference type="ChEBI" id="CHEBI:15378"/>
        <dbReference type="ChEBI" id="CHEBI:15947"/>
        <dbReference type="ChEBI" id="CHEBI:29991"/>
        <dbReference type="ChEBI" id="CHEBI:58080"/>
        <dbReference type="EC" id="3.5.1.26"/>
    </reaction>
</comment>
<dbReference type="PANTHER" id="PTHR10188:SF6">
    <property type="entry name" value="N(4)-(BETA-N-ACETYLGLUCOSAMINYL)-L-ASPARAGINASE"/>
    <property type="match status" value="1"/>
</dbReference>
<evidence type="ECO:0000256" key="4">
    <source>
        <dbReference type="ARBA" id="ARBA00022801"/>
    </source>
</evidence>
<dbReference type="Proteomes" id="UP001153620">
    <property type="component" value="Chromosome 4"/>
</dbReference>
<dbReference type="PANTHER" id="PTHR10188">
    <property type="entry name" value="L-ASPARAGINASE"/>
    <property type="match status" value="1"/>
</dbReference>
<evidence type="ECO:0000256" key="3">
    <source>
        <dbReference type="ARBA" id="ARBA00022670"/>
    </source>
</evidence>